<dbReference type="VEuPathDB" id="VectorBase:AMIN014342"/>
<evidence type="ECO:0000313" key="2">
    <source>
        <dbReference type="Proteomes" id="UP000075920"/>
    </source>
</evidence>
<proteinExistence type="predicted"/>
<accession>A0A182WNR5</accession>
<keyword evidence="2" id="KW-1185">Reference proteome</keyword>
<protein>
    <submittedName>
        <fullName evidence="1">Uncharacterized protein</fullName>
    </submittedName>
</protein>
<organism evidence="1 2">
    <name type="scientific">Anopheles minimus</name>
    <dbReference type="NCBI Taxonomy" id="112268"/>
    <lineage>
        <taxon>Eukaryota</taxon>
        <taxon>Metazoa</taxon>
        <taxon>Ecdysozoa</taxon>
        <taxon>Arthropoda</taxon>
        <taxon>Hexapoda</taxon>
        <taxon>Insecta</taxon>
        <taxon>Pterygota</taxon>
        <taxon>Neoptera</taxon>
        <taxon>Endopterygota</taxon>
        <taxon>Diptera</taxon>
        <taxon>Nematocera</taxon>
        <taxon>Culicoidea</taxon>
        <taxon>Culicidae</taxon>
        <taxon>Anophelinae</taxon>
        <taxon>Anopheles</taxon>
    </lineage>
</organism>
<name>A0A182WNR5_9DIPT</name>
<dbReference type="EnsemblMetazoa" id="AMIN014342-RA">
    <property type="protein sequence ID" value="AMIN014342-PA"/>
    <property type="gene ID" value="AMIN014342"/>
</dbReference>
<sequence>MWFGTWKREFVLFIAVKGSSLSKMFVRKEVASGDGFPGFDISLFPPHHTLTCAPSS</sequence>
<dbReference type="AlphaFoldDB" id="A0A182WNR5"/>
<reference evidence="2" key="1">
    <citation type="submission" date="2013-03" db="EMBL/GenBank/DDBJ databases">
        <title>The Genome Sequence of Anopheles minimus MINIMUS1.</title>
        <authorList>
            <consortium name="The Broad Institute Genomics Platform"/>
            <person name="Neafsey D.E."/>
            <person name="Walton C."/>
            <person name="Walker B."/>
            <person name="Young S.K."/>
            <person name="Zeng Q."/>
            <person name="Gargeya S."/>
            <person name="Fitzgerald M."/>
            <person name="Haas B."/>
            <person name="Abouelleil A."/>
            <person name="Allen A.W."/>
            <person name="Alvarado L."/>
            <person name="Arachchi H.M."/>
            <person name="Berlin A.M."/>
            <person name="Chapman S.B."/>
            <person name="Gainer-Dewar J."/>
            <person name="Goldberg J."/>
            <person name="Griggs A."/>
            <person name="Gujja S."/>
            <person name="Hansen M."/>
            <person name="Howarth C."/>
            <person name="Imamovic A."/>
            <person name="Ireland A."/>
            <person name="Larimer J."/>
            <person name="McCowan C."/>
            <person name="Murphy C."/>
            <person name="Pearson M."/>
            <person name="Poon T.W."/>
            <person name="Priest M."/>
            <person name="Roberts A."/>
            <person name="Saif S."/>
            <person name="Shea T."/>
            <person name="Sisk P."/>
            <person name="Sykes S."/>
            <person name="Wortman J."/>
            <person name="Nusbaum C."/>
            <person name="Birren B."/>
        </authorList>
    </citation>
    <scope>NUCLEOTIDE SEQUENCE [LARGE SCALE GENOMIC DNA]</scope>
    <source>
        <strain evidence="2">MINIMUS1</strain>
    </source>
</reference>
<dbReference type="Proteomes" id="UP000075920">
    <property type="component" value="Unassembled WGS sequence"/>
</dbReference>
<reference evidence="1" key="2">
    <citation type="submission" date="2020-05" db="UniProtKB">
        <authorList>
            <consortium name="EnsemblMetazoa"/>
        </authorList>
    </citation>
    <scope>IDENTIFICATION</scope>
    <source>
        <strain evidence="1">MINIMUS1</strain>
    </source>
</reference>
<evidence type="ECO:0000313" key="1">
    <source>
        <dbReference type="EnsemblMetazoa" id="AMIN014342-PA"/>
    </source>
</evidence>